<evidence type="ECO:0000313" key="1">
    <source>
        <dbReference type="EMBL" id="KXK66497.1"/>
    </source>
</evidence>
<proteinExistence type="predicted"/>
<comment type="caution">
    <text evidence="1">The sequence shown here is derived from an EMBL/GenBank/DDBJ whole genome shotgun (WGS) entry which is preliminary data.</text>
</comment>
<organism evidence="1 2">
    <name type="scientific">Christensenella minuta</name>
    <dbReference type="NCBI Taxonomy" id="626937"/>
    <lineage>
        <taxon>Bacteria</taxon>
        <taxon>Bacillati</taxon>
        <taxon>Bacillota</taxon>
        <taxon>Clostridia</taxon>
        <taxon>Christensenellales</taxon>
        <taxon>Christensenellaceae</taxon>
        <taxon>Christensenella</taxon>
    </lineage>
</organism>
<accession>A0A136Q742</accession>
<sequence>MPNKSNAVINTKHVFSYGFFHAFSFLHFQYCKHIRTCQDGRLVSQARAALFLVR</sequence>
<dbReference type="AlphaFoldDB" id="A0A136Q742"/>
<dbReference type="Proteomes" id="UP000070366">
    <property type="component" value="Unassembled WGS sequence"/>
</dbReference>
<protein>
    <submittedName>
        <fullName evidence="1">Uncharacterized protein</fullName>
    </submittedName>
</protein>
<keyword evidence="2" id="KW-1185">Reference proteome</keyword>
<reference evidence="1 2" key="1">
    <citation type="submission" date="2016-02" db="EMBL/GenBank/DDBJ databases">
        <authorList>
            <person name="Wen L."/>
            <person name="He K."/>
            <person name="Yang H."/>
        </authorList>
    </citation>
    <scope>NUCLEOTIDE SEQUENCE [LARGE SCALE GENOMIC DNA]</scope>
    <source>
        <strain evidence="1 2">DSM 22607</strain>
    </source>
</reference>
<evidence type="ECO:0000313" key="2">
    <source>
        <dbReference type="Proteomes" id="UP000070366"/>
    </source>
</evidence>
<gene>
    <name evidence="1" type="ORF">HMPREF3293_00540</name>
</gene>
<name>A0A136Q742_9FIRM</name>
<dbReference type="EMBL" id="LSZW01000040">
    <property type="protein sequence ID" value="KXK66497.1"/>
    <property type="molecule type" value="Genomic_DNA"/>
</dbReference>